<dbReference type="SUPFAM" id="SSF52151">
    <property type="entry name" value="FabD/lysophospholipase-like"/>
    <property type="match status" value="1"/>
</dbReference>
<keyword evidence="3" id="KW-0472">Membrane</keyword>
<dbReference type="EMBL" id="JACJQH010000013">
    <property type="protein sequence ID" value="MBD2195885.1"/>
    <property type="molecule type" value="Genomic_DNA"/>
</dbReference>
<feature type="transmembrane region" description="Helical" evidence="3">
    <location>
        <begin position="359"/>
        <end position="382"/>
    </location>
</feature>
<evidence type="ECO:0000256" key="2">
    <source>
        <dbReference type="PROSITE-ProRule" id="PRU01161"/>
    </source>
</evidence>
<comment type="caution">
    <text evidence="5">The sequence shown here is derived from an EMBL/GenBank/DDBJ whole genome shotgun (WGS) entry which is preliminary data.</text>
</comment>
<protein>
    <submittedName>
        <fullName evidence="5">Patatin-like phospholipase family protein</fullName>
    </submittedName>
</protein>
<comment type="caution">
    <text evidence="2">Lacks conserved residue(s) required for the propagation of feature annotation.</text>
</comment>
<keyword evidence="1 2" id="KW-0443">Lipid metabolism</keyword>
<feature type="domain" description="PNPLA" evidence="4">
    <location>
        <begin position="16"/>
        <end position="227"/>
    </location>
</feature>
<dbReference type="InterPro" id="IPR016035">
    <property type="entry name" value="Acyl_Trfase/lysoPLipase"/>
</dbReference>
<sequence length="562" mass="62813">MTQTHQQSNLPQNIGLSLSGGGYRAAGFHLGLLSYLNRVNLLQQVRMISTVSGGTFTGAKYTLSLVAGQTFPEFYQEYYALLKNTKLVELALNKLNRKEINIPSSRTDLITASAQVYAEKFFKDADGKPYRFGHILNANIPLQEVIFNATEFRSGLAFRFQRSANPKARIGNGNISIDRSDAEDIRVADIVAASSCFPGGFEPLAFPGDFNWSDSQALNNIKKTVAKTLPKVDLKQPIADENPLASDEELATIDSNIPIISGQKDTDIALMDGGIYDNQGIESLWLAEKRSEVKLDLFIISDVDQRPGSLYSFPAPFKVSPLTLKAIDWISKILIGFCAFTLVTIGYEFIKDYINGQFIWLDFFLYIIPILLAATTASILVWSRNIIKKRILPLIPQVGILAWKDLKNLTVNQVVNGIYLRLSSLQAMAGSVFMQRIRSLGFRFIYQQYDETTRQKLISNLIYELRTGSQLTQLPGVEPPSSAILEIIDAAASMPTTLWFTEDNELDNLLIAGQVTTCYNLMVYITRTHGAQPNSYPQDIRKLWNNLVIDWQNFSSNPKVLS</sequence>
<feature type="transmembrane region" description="Helical" evidence="3">
    <location>
        <begin position="329"/>
        <end position="347"/>
    </location>
</feature>
<evidence type="ECO:0000256" key="3">
    <source>
        <dbReference type="SAM" id="Phobius"/>
    </source>
</evidence>
<evidence type="ECO:0000313" key="5">
    <source>
        <dbReference type="EMBL" id="MBD2195885.1"/>
    </source>
</evidence>
<accession>A0ABR8A8V9</accession>
<evidence type="ECO:0000259" key="4">
    <source>
        <dbReference type="PROSITE" id="PS51635"/>
    </source>
</evidence>
<feature type="active site" description="Proton acceptor" evidence="2">
    <location>
        <position position="214"/>
    </location>
</feature>
<proteinExistence type="predicted"/>
<dbReference type="PROSITE" id="PS51635">
    <property type="entry name" value="PNPLA"/>
    <property type="match status" value="1"/>
</dbReference>
<dbReference type="Proteomes" id="UP000658514">
    <property type="component" value="Unassembled WGS sequence"/>
</dbReference>
<keyword evidence="3" id="KW-1133">Transmembrane helix</keyword>
<keyword evidence="3" id="KW-0812">Transmembrane</keyword>
<organism evidence="5 6">
    <name type="scientific">Calothrix parietina FACHB-288</name>
    <dbReference type="NCBI Taxonomy" id="2692896"/>
    <lineage>
        <taxon>Bacteria</taxon>
        <taxon>Bacillati</taxon>
        <taxon>Cyanobacteriota</taxon>
        <taxon>Cyanophyceae</taxon>
        <taxon>Nostocales</taxon>
        <taxon>Calotrichaceae</taxon>
        <taxon>Calothrix</taxon>
    </lineage>
</organism>
<dbReference type="Pfam" id="PF01734">
    <property type="entry name" value="Patatin"/>
    <property type="match status" value="1"/>
</dbReference>
<dbReference type="Gene3D" id="3.40.1090.10">
    <property type="entry name" value="Cytosolic phospholipase A2 catalytic domain"/>
    <property type="match status" value="2"/>
</dbReference>
<dbReference type="InterPro" id="IPR002641">
    <property type="entry name" value="PNPLA_dom"/>
</dbReference>
<evidence type="ECO:0000313" key="6">
    <source>
        <dbReference type="Proteomes" id="UP000658514"/>
    </source>
</evidence>
<keyword evidence="6" id="KW-1185">Reference proteome</keyword>
<keyword evidence="2" id="KW-0378">Hydrolase</keyword>
<name>A0ABR8A8V9_9CYAN</name>
<keyword evidence="2" id="KW-0442">Lipid degradation</keyword>
<evidence type="ECO:0000256" key="1">
    <source>
        <dbReference type="ARBA" id="ARBA00023098"/>
    </source>
</evidence>
<feature type="active site" description="Nucleophile" evidence="2">
    <location>
        <position position="52"/>
    </location>
</feature>
<reference evidence="5 6" key="1">
    <citation type="journal article" date="2020" name="ISME J.">
        <title>Comparative genomics reveals insights into cyanobacterial evolution and habitat adaptation.</title>
        <authorList>
            <person name="Chen M.Y."/>
            <person name="Teng W.K."/>
            <person name="Zhao L."/>
            <person name="Hu C.X."/>
            <person name="Zhou Y.K."/>
            <person name="Han B.P."/>
            <person name="Song L.R."/>
            <person name="Shu W.S."/>
        </authorList>
    </citation>
    <scope>NUCLEOTIDE SEQUENCE [LARGE SCALE GENOMIC DNA]</scope>
    <source>
        <strain evidence="5 6">FACHB-288</strain>
    </source>
</reference>
<dbReference type="RefSeq" id="WP_190547650.1">
    <property type="nucleotide sequence ID" value="NZ_CAWPNO010000035.1"/>
</dbReference>
<gene>
    <name evidence="5" type="ORF">H6G24_10325</name>
</gene>